<organism evidence="2 3">
    <name type="scientific">Bonamia ostreae</name>
    <dbReference type="NCBI Taxonomy" id="126728"/>
    <lineage>
        <taxon>Eukaryota</taxon>
        <taxon>Sar</taxon>
        <taxon>Rhizaria</taxon>
        <taxon>Endomyxa</taxon>
        <taxon>Ascetosporea</taxon>
        <taxon>Haplosporida</taxon>
        <taxon>Bonamia</taxon>
    </lineage>
</organism>
<feature type="region of interest" description="Disordered" evidence="1">
    <location>
        <begin position="27"/>
        <end position="63"/>
    </location>
</feature>
<protein>
    <submittedName>
        <fullName evidence="2">Uncharacterized protein</fullName>
    </submittedName>
</protein>
<reference evidence="2 3" key="1">
    <citation type="journal article" date="2024" name="BMC Biol.">
        <title>Comparative genomics of Ascetosporea gives new insight into the evolutionary basis for animal parasitism in Rhizaria.</title>
        <authorList>
            <person name="Hiltunen Thoren M."/>
            <person name="Onut-Brannstrom I."/>
            <person name="Alfjorden A."/>
            <person name="Peckova H."/>
            <person name="Swords F."/>
            <person name="Hooper C."/>
            <person name="Holzer A.S."/>
            <person name="Bass D."/>
            <person name="Burki F."/>
        </authorList>
    </citation>
    <scope>NUCLEOTIDE SEQUENCE [LARGE SCALE GENOMIC DNA]</scope>
    <source>
        <strain evidence="2">20-A016</strain>
    </source>
</reference>
<evidence type="ECO:0000313" key="2">
    <source>
        <dbReference type="EMBL" id="MES1921264.1"/>
    </source>
</evidence>
<proteinExistence type="predicted"/>
<feature type="compositionally biased region" description="Basic and acidic residues" evidence="1">
    <location>
        <begin position="52"/>
        <end position="63"/>
    </location>
</feature>
<dbReference type="EMBL" id="JBDODL010001202">
    <property type="protein sequence ID" value="MES1921264.1"/>
    <property type="molecule type" value="Genomic_DNA"/>
</dbReference>
<evidence type="ECO:0000256" key="1">
    <source>
        <dbReference type="SAM" id="MobiDB-lite"/>
    </source>
</evidence>
<evidence type="ECO:0000313" key="3">
    <source>
        <dbReference type="Proteomes" id="UP001439008"/>
    </source>
</evidence>
<gene>
    <name evidence="2" type="ORF">MHBO_002818</name>
</gene>
<keyword evidence="3" id="KW-1185">Reference proteome</keyword>
<dbReference type="Proteomes" id="UP001439008">
    <property type="component" value="Unassembled WGS sequence"/>
</dbReference>
<comment type="caution">
    <text evidence="2">The sequence shown here is derived from an EMBL/GenBank/DDBJ whole genome shotgun (WGS) entry which is preliminary data.</text>
</comment>
<sequence>MVLGGINNVVFKRFFEDDFSFQNKKMRKTEEEKYFDESDSEESDSGTANESENEKNEKFVERPKIEKMEKKEIDLCRFAKKEFNNEKKDFSKEKFSFRLKSDNQKNAF</sequence>
<name>A0ABV2AP21_9EUKA</name>
<accession>A0ABV2AP21</accession>